<dbReference type="PATRIC" id="fig|45076.6.peg.1275"/>
<protein>
    <submittedName>
        <fullName evidence="2">Major outer membrane protein</fullName>
    </submittedName>
</protein>
<dbReference type="OrthoDB" id="8134661at2"/>
<dbReference type="Pfam" id="PF05150">
    <property type="entry name" value="Legionella_OMP"/>
    <property type="match status" value="1"/>
</dbReference>
<accession>A0A0W1AE99</accession>
<comment type="caution">
    <text evidence="2">The sequence shown here is derived from an EMBL/GenBank/DDBJ whole genome shotgun (WGS) entry which is preliminary data.</text>
</comment>
<reference evidence="2 3" key="1">
    <citation type="submission" date="2015-11" db="EMBL/GenBank/DDBJ databases">
        <title>Genomic analysis of 38 Legionella species identifies large and diverse effector repertoires.</title>
        <authorList>
            <person name="Burstein D."/>
            <person name="Amaro F."/>
            <person name="Zusman T."/>
            <person name="Lifshitz Z."/>
            <person name="Cohen O."/>
            <person name="Gilbert J.A."/>
            <person name="Pupko T."/>
            <person name="Shuman H.A."/>
            <person name="Segal G."/>
        </authorList>
    </citation>
    <scope>NUCLEOTIDE SEQUENCE [LARGE SCALE GENOMIC DNA]</scope>
    <source>
        <strain evidence="2 3">ATCC 49508</strain>
    </source>
</reference>
<dbReference type="RefSeq" id="WP_058492982.1">
    <property type="nucleotide sequence ID" value="NZ_CBCRUR010000001.1"/>
</dbReference>
<evidence type="ECO:0000256" key="1">
    <source>
        <dbReference type="SAM" id="SignalP"/>
    </source>
</evidence>
<feature type="chain" id="PRO_5006919639" evidence="1">
    <location>
        <begin position="21"/>
        <end position="361"/>
    </location>
</feature>
<dbReference type="EMBL" id="LNZC01000012">
    <property type="protein sequence ID" value="KTD79653.1"/>
    <property type="molecule type" value="Genomic_DNA"/>
</dbReference>
<gene>
    <name evidence="2" type="ORF">Lwor_1167</name>
</gene>
<evidence type="ECO:0000313" key="3">
    <source>
        <dbReference type="Proteomes" id="UP000054662"/>
    </source>
</evidence>
<keyword evidence="3" id="KW-1185">Reference proteome</keyword>
<organism evidence="2 3">
    <name type="scientific">Legionella worsleiensis</name>
    <dbReference type="NCBI Taxonomy" id="45076"/>
    <lineage>
        <taxon>Bacteria</taxon>
        <taxon>Pseudomonadati</taxon>
        <taxon>Pseudomonadota</taxon>
        <taxon>Gammaproteobacteria</taxon>
        <taxon>Legionellales</taxon>
        <taxon>Legionellaceae</taxon>
        <taxon>Legionella</taxon>
    </lineage>
</organism>
<feature type="signal peptide" evidence="1">
    <location>
        <begin position="1"/>
        <end position="20"/>
    </location>
</feature>
<evidence type="ECO:0000313" key="2">
    <source>
        <dbReference type="EMBL" id="KTD79653.1"/>
    </source>
</evidence>
<keyword evidence="1" id="KW-0732">Signal</keyword>
<name>A0A0W1AE99_9GAMM</name>
<proteinExistence type="predicted"/>
<dbReference type="Proteomes" id="UP000054662">
    <property type="component" value="Unassembled WGS sequence"/>
</dbReference>
<dbReference type="AlphaFoldDB" id="A0A0W1AE99"/>
<sequence length="361" mass="39465">MNTRFLILAILQFLCVSVFAGDMGSAKEGHPINVYVPELKSGFEVTASATYLQPLADNFGWAVITTVLPIPSPNWRVQTIQPDYQLGFNLGARYVFSTPGTDVQLNWSHLESRDQDGVIVNPTSQWVSPFSQTGTPPTTTGQITGVSLLKKAEAQLNFNYDAINLDVGKFINFGSSLQTRLFTGISSVFIKEQLVSTFRGLSLPIFVFDNTSSYQGIGPRLGLSNDYEFYRGVHLVGQLAGSLLFGRMQPAQYQFTGTSAELIAARIYVNREGLANPTVDQMVTAVDAKLGLSYLYQYDQKADITFEAGYMGALYINPLASYETNTNVIPIDSGSLSTSSAKHTQSNFSAGGPYLTVKLRC</sequence>
<dbReference type="InterPro" id="IPR007825">
    <property type="entry name" value="Major_OMP_Legionella"/>
</dbReference>